<evidence type="ECO:0000313" key="2">
    <source>
        <dbReference type="Proteomes" id="UP000238157"/>
    </source>
</evidence>
<keyword evidence="2" id="KW-1185">Reference proteome</keyword>
<dbReference type="Proteomes" id="UP000238157">
    <property type="component" value="Unassembled WGS sequence"/>
</dbReference>
<evidence type="ECO:0008006" key="3">
    <source>
        <dbReference type="Google" id="ProtNLM"/>
    </source>
</evidence>
<comment type="caution">
    <text evidence="1">The sequence shown here is derived from an EMBL/GenBank/DDBJ whole genome shotgun (WGS) entry which is preliminary data.</text>
</comment>
<dbReference type="EMBL" id="PVTR01000005">
    <property type="protein sequence ID" value="PRY87931.1"/>
    <property type="molecule type" value="Genomic_DNA"/>
</dbReference>
<reference evidence="1 2" key="1">
    <citation type="submission" date="2018-03" db="EMBL/GenBank/DDBJ databases">
        <title>Genomic Encyclopedia of Archaeal and Bacterial Type Strains, Phase II (KMG-II): from individual species to whole genera.</title>
        <authorList>
            <person name="Goeker M."/>
        </authorList>
    </citation>
    <scope>NUCLEOTIDE SEQUENCE [LARGE SCALE GENOMIC DNA]</scope>
    <source>
        <strain evidence="1 2">DSM 27929</strain>
    </source>
</reference>
<proteinExistence type="predicted"/>
<evidence type="ECO:0000313" key="1">
    <source>
        <dbReference type="EMBL" id="PRY87931.1"/>
    </source>
</evidence>
<organism evidence="1 2">
    <name type="scientific">Mongoliibacter ruber</name>
    <dbReference type="NCBI Taxonomy" id="1750599"/>
    <lineage>
        <taxon>Bacteria</taxon>
        <taxon>Pseudomonadati</taxon>
        <taxon>Bacteroidota</taxon>
        <taxon>Cytophagia</taxon>
        <taxon>Cytophagales</taxon>
        <taxon>Cyclobacteriaceae</taxon>
        <taxon>Mongoliibacter</taxon>
    </lineage>
</organism>
<sequence>MIGFSSSGQSLEGTYLGSLVGDQDIILIEKDKKHYLVTLHTGESTSLISVGTEKSGGLVFEIPMNDGDELEVFAKRKGDMLALEFELEKEKHQVNFSPLIKSSASVTPSSSKEQIDERLVGTWIEKQTFNLDGSLNKDHDNSAKNYKIVYTEDGRYIHDTRFFRDLARKGGHEFKFSDIPSFTYTTTEGKNLILKVPSINAAEQLTYEIRSDSLIVYFRLIKTVFVKEKQ</sequence>
<dbReference type="AlphaFoldDB" id="A0A2T0WMK0"/>
<gene>
    <name evidence="1" type="ORF">CLW00_10551</name>
</gene>
<name>A0A2T0WMK0_9BACT</name>
<accession>A0A2T0WMK0</accession>
<protein>
    <recommendedName>
        <fullName evidence="3">Lipocalin-like protein</fullName>
    </recommendedName>
</protein>